<protein>
    <recommendedName>
        <fullName evidence="3">HNH endonuclease</fullName>
    </recommendedName>
</protein>
<dbReference type="OrthoDB" id="4419061at2"/>
<accession>A0A7T4JW41</accession>
<evidence type="ECO:0000313" key="1">
    <source>
        <dbReference type="EMBL" id="QQB47550.1"/>
    </source>
</evidence>
<dbReference type="Proteomes" id="UP000596145">
    <property type="component" value="Chromosome"/>
</dbReference>
<name>A0A7T4JW41_9CORY</name>
<organism evidence="1 2">
    <name type="scientific">Corynebacterium glucuronolyticum</name>
    <dbReference type="NCBI Taxonomy" id="39791"/>
    <lineage>
        <taxon>Bacteria</taxon>
        <taxon>Bacillati</taxon>
        <taxon>Actinomycetota</taxon>
        <taxon>Actinomycetes</taxon>
        <taxon>Mycobacteriales</taxon>
        <taxon>Corynebacteriaceae</taxon>
        <taxon>Corynebacterium</taxon>
    </lineage>
</organism>
<dbReference type="EMBL" id="CP066007">
    <property type="protein sequence ID" value="QQB47550.1"/>
    <property type="molecule type" value="Genomic_DNA"/>
</dbReference>
<evidence type="ECO:0000313" key="2">
    <source>
        <dbReference type="Proteomes" id="UP000596145"/>
    </source>
</evidence>
<dbReference type="InterPro" id="IPR003615">
    <property type="entry name" value="HNH_nuc"/>
</dbReference>
<evidence type="ECO:0008006" key="3">
    <source>
        <dbReference type="Google" id="ProtNLM"/>
    </source>
</evidence>
<dbReference type="AlphaFoldDB" id="A0A7T4JW41"/>
<gene>
    <name evidence="1" type="ORF">I6I10_06670</name>
</gene>
<sequence>MHHSESWVSGGPTTLENLTMLCPFHNGRNDDDPTKPRYGRIERINGLDYFVPPFGGRPRLNMSTCARGGAVRLAQKQAGIHTQPVL</sequence>
<proteinExistence type="predicted"/>
<dbReference type="CDD" id="cd00085">
    <property type="entry name" value="HNHc"/>
    <property type="match status" value="1"/>
</dbReference>
<reference evidence="1 2" key="1">
    <citation type="submission" date="2020-12" db="EMBL/GenBank/DDBJ databases">
        <title>FDA dAtabase for Regulatory Grade micrObial Sequences (FDA-ARGOS): Supporting development and validation of Infectious Disease Dx tests.</title>
        <authorList>
            <person name="Sproer C."/>
            <person name="Gronow S."/>
            <person name="Severitt S."/>
            <person name="Schroder I."/>
            <person name="Tallon L."/>
            <person name="Sadzewicz L."/>
            <person name="Zhao X."/>
            <person name="Boylan J."/>
            <person name="Ott S."/>
            <person name="Bowen H."/>
            <person name="Vavikolanu K."/>
            <person name="Mehta A."/>
            <person name="Aluvathingal J."/>
            <person name="Nadendla S."/>
            <person name="Lowell S."/>
            <person name="Myers T."/>
            <person name="Yan Y."/>
            <person name="Sichtig H."/>
        </authorList>
    </citation>
    <scope>NUCLEOTIDE SEQUENCE [LARGE SCALE GENOMIC DNA]</scope>
    <source>
        <strain evidence="1 2">FDAARGOS_1053</strain>
    </source>
</reference>